<reference evidence="2" key="1">
    <citation type="submission" date="2023-06" db="EMBL/GenBank/DDBJ databases">
        <title>Genome-scale phylogeny and comparative genomics of the fungal order Sordariales.</title>
        <authorList>
            <consortium name="Lawrence Berkeley National Laboratory"/>
            <person name="Hensen N."/>
            <person name="Bonometti L."/>
            <person name="Westerberg I."/>
            <person name="Brannstrom I.O."/>
            <person name="Guillou S."/>
            <person name="Cros-Aarteil S."/>
            <person name="Calhoun S."/>
            <person name="Haridas S."/>
            <person name="Kuo A."/>
            <person name="Mondo S."/>
            <person name="Pangilinan J."/>
            <person name="Riley R."/>
            <person name="LaButti K."/>
            <person name="Andreopoulos B."/>
            <person name="Lipzen A."/>
            <person name="Chen C."/>
            <person name="Yanf M."/>
            <person name="Daum C."/>
            <person name="Ng V."/>
            <person name="Clum A."/>
            <person name="Steindorff A."/>
            <person name="Ohm R."/>
            <person name="Martin F."/>
            <person name="Silar P."/>
            <person name="Natvig D."/>
            <person name="Lalanne C."/>
            <person name="Gautier V."/>
            <person name="Ament-velasquez S.L."/>
            <person name="Kruys A."/>
            <person name="Hutchinson M.I."/>
            <person name="Powell A.J."/>
            <person name="Barry K."/>
            <person name="Miller A.N."/>
            <person name="Grigoriev I.V."/>
            <person name="Debuchy R."/>
            <person name="Gladieux P."/>
            <person name="Thoren M.H."/>
            <person name="Johannesson H."/>
        </authorList>
    </citation>
    <scope>NUCLEOTIDE SEQUENCE</scope>
    <source>
        <strain evidence="2">SMH3187-1</strain>
    </source>
</reference>
<dbReference type="PANTHER" id="PTHR38166">
    <property type="entry name" value="C2H2-TYPE DOMAIN-CONTAINING PROTEIN-RELATED"/>
    <property type="match status" value="1"/>
</dbReference>
<evidence type="ECO:0000313" key="3">
    <source>
        <dbReference type="Proteomes" id="UP001172155"/>
    </source>
</evidence>
<protein>
    <recommendedName>
        <fullName evidence="4">C2H2-type domain-containing protein</fullName>
    </recommendedName>
</protein>
<feature type="region of interest" description="Disordered" evidence="1">
    <location>
        <begin position="1"/>
        <end position="24"/>
    </location>
</feature>
<accession>A0AA40K1L0</accession>
<organism evidence="2 3">
    <name type="scientific">Schizothecium vesticola</name>
    <dbReference type="NCBI Taxonomy" id="314040"/>
    <lineage>
        <taxon>Eukaryota</taxon>
        <taxon>Fungi</taxon>
        <taxon>Dikarya</taxon>
        <taxon>Ascomycota</taxon>
        <taxon>Pezizomycotina</taxon>
        <taxon>Sordariomycetes</taxon>
        <taxon>Sordariomycetidae</taxon>
        <taxon>Sordariales</taxon>
        <taxon>Schizotheciaceae</taxon>
        <taxon>Schizothecium</taxon>
    </lineage>
</organism>
<dbReference type="EMBL" id="JAUKUD010000005">
    <property type="protein sequence ID" value="KAK0742664.1"/>
    <property type="molecule type" value="Genomic_DNA"/>
</dbReference>
<dbReference type="Proteomes" id="UP001172155">
    <property type="component" value="Unassembled WGS sequence"/>
</dbReference>
<keyword evidence="3" id="KW-1185">Reference proteome</keyword>
<dbReference type="PANTHER" id="PTHR38166:SF1">
    <property type="entry name" value="C2H2-TYPE DOMAIN-CONTAINING PROTEIN"/>
    <property type="match status" value="1"/>
</dbReference>
<gene>
    <name evidence="2" type="ORF">B0T18DRAFT_391591</name>
</gene>
<dbReference type="AlphaFoldDB" id="A0AA40K1L0"/>
<name>A0AA40K1L0_9PEZI</name>
<sequence length="285" mass="32020">MALEPSTPDSRKRRRPNPEKEPGWACPYYKHDPVQYQRCRDYTLSRCGDITQHIVRSHQEPLHCPICGKVFEGKDSDGTKRDHIRQMSCVGTVFSFTGATPDQIAEMRRKPEVDVPEATTSEERQWYKRYAILFGENAARPESPYRLVLEGDNAKQMCDRIQAFMQQGHPDRIAQSEAVNDGDMLVRFQAFANKLLVRLQGFILEPPRTSVSQGGGDPVFNMGQEDTGLAGYLDQLTWPTSNDGSYQHHSANIPTISGANRSAEGGVPGIQDPPWFNGCPEESYS</sequence>
<proteinExistence type="predicted"/>
<feature type="region of interest" description="Disordered" evidence="1">
    <location>
        <begin position="263"/>
        <end position="285"/>
    </location>
</feature>
<evidence type="ECO:0000313" key="2">
    <source>
        <dbReference type="EMBL" id="KAK0742664.1"/>
    </source>
</evidence>
<evidence type="ECO:0008006" key="4">
    <source>
        <dbReference type="Google" id="ProtNLM"/>
    </source>
</evidence>
<evidence type="ECO:0000256" key="1">
    <source>
        <dbReference type="SAM" id="MobiDB-lite"/>
    </source>
</evidence>
<comment type="caution">
    <text evidence="2">The sequence shown here is derived from an EMBL/GenBank/DDBJ whole genome shotgun (WGS) entry which is preliminary data.</text>
</comment>